<feature type="chain" id="PRO_5004975836" description="RRM domain-containing protein" evidence="2">
    <location>
        <begin position="23"/>
        <end position="275"/>
    </location>
</feature>
<dbReference type="Proteomes" id="UP000023152">
    <property type="component" value="Unassembled WGS sequence"/>
</dbReference>
<evidence type="ECO:0008006" key="5">
    <source>
        <dbReference type="Google" id="ProtNLM"/>
    </source>
</evidence>
<keyword evidence="4" id="KW-1185">Reference proteome</keyword>
<proteinExistence type="predicted"/>
<feature type="transmembrane region" description="Helical" evidence="1">
    <location>
        <begin position="175"/>
        <end position="198"/>
    </location>
</feature>
<organism evidence="3 4">
    <name type="scientific">Reticulomyxa filosa</name>
    <dbReference type="NCBI Taxonomy" id="46433"/>
    <lineage>
        <taxon>Eukaryota</taxon>
        <taxon>Sar</taxon>
        <taxon>Rhizaria</taxon>
        <taxon>Retaria</taxon>
        <taxon>Foraminifera</taxon>
        <taxon>Monothalamids</taxon>
        <taxon>Reticulomyxidae</taxon>
        <taxon>Reticulomyxa</taxon>
    </lineage>
</organism>
<name>X6MRE7_RETFI</name>
<reference evidence="3 4" key="1">
    <citation type="journal article" date="2013" name="Curr. Biol.">
        <title>The Genome of the Foraminiferan Reticulomyxa filosa.</title>
        <authorList>
            <person name="Glockner G."/>
            <person name="Hulsmann N."/>
            <person name="Schleicher M."/>
            <person name="Noegel A.A."/>
            <person name="Eichinger L."/>
            <person name="Gallinger C."/>
            <person name="Pawlowski J."/>
            <person name="Sierra R."/>
            <person name="Euteneuer U."/>
            <person name="Pillet L."/>
            <person name="Moustafa A."/>
            <person name="Platzer M."/>
            <person name="Groth M."/>
            <person name="Szafranski K."/>
            <person name="Schliwa M."/>
        </authorList>
    </citation>
    <scope>NUCLEOTIDE SEQUENCE [LARGE SCALE GENOMIC DNA]</scope>
</reference>
<keyword evidence="1" id="KW-0812">Transmembrane</keyword>
<keyword evidence="2" id="KW-0732">Signal</keyword>
<evidence type="ECO:0000313" key="3">
    <source>
        <dbReference type="EMBL" id="ETO16588.1"/>
    </source>
</evidence>
<sequence>MFQNLLISFFFVVALLCFFVNARNERDIAPLRAALKEFHVEYQSIESHNGCVFIAFFTPNHAKNVIRTFKHPHFSFQEITNEAILASLKEVVPPAKRPQTDMVVGARKIHHYLSGAGNMSQPPQNKNLRTFAEEKQLRNQQRFDRDITNAQFEQHLRFVVLFLLDLTKNYEQLRFYYHFYLFLFLFFFLFFFFPSFVYPKVSYVFFFFGFPSNSWKTNYKSTFKINQTVSKRNVLSQVFIFIACAKLKFLIYNVTGKELNVHFIEIMICKKRPLK</sequence>
<evidence type="ECO:0000256" key="1">
    <source>
        <dbReference type="SAM" id="Phobius"/>
    </source>
</evidence>
<evidence type="ECO:0000256" key="2">
    <source>
        <dbReference type="SAM" id="SignalP"/>
    </source>
</evidence>
<keyword evidence="1" id="KW-0472">Membrane</keyword>
<dbReference type="AlphaFoldDB" id="X6MRE7"/>
<gene>
    <name evidence="3" type="ORF">RFI_20750</name>
</gene>
<feature type="signal peptide" evidence="2">
    <location>
        <begin position="1"/>
        <end position="22"/>
    </location>
</feature>
<dbReference type="EMBL" id="ASPP01018065">
    <property type="protein sequence ID" value="ETO16588.1"/>
    <property type="molecule type" value="Genomic_DNA"/>
</dbReference>
<evidence type="ECO:0000313" key="4">
    <source>
        <dbReference type="Proteomes" id="UP000023152"/>
    </source>
</evidence>
<comment type="caution">
    <text evidence="3">The sequence shown here is derived from an EMBL/GenBank/DDBJ whole genome shotgun (WGS) entry which is preliminary data.</text>
</comment>
<accession>X6MRE7</accession>
<keyword evidence="1" id="KW-1133">Transmembrane helix</keyword>
<protein>
    <recommendedName>
        <fullName evidence="5">RRM domain-containing protein</fullName>
    </recommendedName>
</protein>